<dbReference type="AlphaFoldDB" id="A0A9X3MYV1"/>
<organism evidence="2 3">
    <name type="scientific">Solirubrobacter ginsenosidimutans</name>
    <dbReference type="NCBI Taxonomy" id="490573"/>
    <lineage>
        <taxon>Bacteria</taxon>
        <taxon>Bacillati</taxon>
        <taxon>Actinomycetota</taxon>
        <taxon>Thermoleophilia</taxon>
        <taxon>Solirubrobacterales</taxon>
        <taxon>Solirubrobacteraceae</taxon>
        <taxon>Solirubrobacter</taxon>
    </lineage>
</organism>
<dbReference type="InterPro" id="IPR036849">
    <property type="entry name" value="Enolase-like_C_sf"/>
</dbReference>
<evidence type="ECO:0000313" key="2">
    <source>
        <dbReference type="EMBL" id="MDA0165057.1"/>
    </source>
</evidence>
<comment type="caution">
    <text evidence="2">The sequence shown here is derived from an EMBL/GenBank/DDBJ whole genome shotgun (WGS) entry which is preliminary data.</text>
</comment>
<evidence type="ECO:0000256" key="1">
    <source>
        <dbReference type="SAM" id="MobiDB-lite"/>
    </source>
</evidence>
<gene>
    <name evidence="2" type="ORF">OM076_32610</name>
</gene>
<dbReference type="SUPFAM" id="SSF51604">
    <property type="entry name" value="Enolase C-terminal domain-like"/>
    <property type="match status" value="1"/>
</dbReference>
<dbReference type="Gene3D" id="3.30.390.10">
    <property type="entry name" value="Enolase-like, N-terminal domain"/>
    <property type="match status" value="1"/>
</dbReference>
<accession>A0A9X3MYV1</accession>
<reference evidence="2" key="1">
    <citation type="submission" date="2022-10" db="EMBL/GenBank/DDBJ databases">
        <title>The WGS of Solirubrobacter ginsenosidimutans DSM 21036.</title>
        <authorList>
            <person name="Jiang Z."/>
        </authorList>
    </citation>
    <scope>NUCLEOTIDE SEQUENCE</scope>
    <source>
        <strain evidence="2">DSM 21036</strain>
    </source>
</reference>
<dbReference type="Gene3D" id="3.20.20.120">
    <property type="entry name" value="Enolase-like C-terminal domain"/>
    <property type="match status" value="1"/>
</dbReference>
<feature type="region of interest" description="Disordered" evidence="1">
    <location>
        <begin position="321"/>
        <end position="353"/>
    </location>
</feature>
<sequence>MSLYDLVSSLSLRIDGYTLEGLARTVSSGFERKSTIIVLTGGGEEGRGEDVTYEAGAHDAQQAAGPVLDLTGEYTFDSFSEHLATLDLFPGYTPEQAVYRNYRRWAFESAALDLALRQANTSLPEAIGRRAEPITFVVSSRMGTPPTIDPVTRRLAVYPRLRFKLDATPDWPQELIEQLQATGAVDSIDFKGAYKGTPVDVTTDPAFYKHIAESFPDAWLEDPDLDTEDARNALASHQDRITWDAPIHSVQDILDAPVIPRTVNLKPSRFGSVKALFEGYEFCEQRGMGAYGGGQYELGVGRGHIQLLAALFHPNAPNDIAPGGYDDLDPEPALPESPLNVDPAPLGFRRNVN</sequence>
<dbReference type="RefSeq" id="WP_270044313.1">
    <property type="nucleotide sequence ID" value="NZ_JAPDOD010000041.1"/>
</dbReference>
<keyword evidence="3" id="KW-1185">Reference proteome</keyword>
<dbReference type="Proteomes" id="UP001149140">
    <property type="component" value="Unassembled WGS sequence"/>
</dbReference>
<protein>
    <recommendedName>
        <fullName evidence="4">Enolase</fullName>
    </recommendedName>
</protein>
<dbReference type="EMBL" id="JAPDOD010000041">
    <property type="protein sequence ID" value="MDA0165057.1"/>
    <property type="molecule type" value="Genomic_DNA"/>
</dbReference>
<proteinExistence type="predicted"/>
<dbReference type="InterPro" id="IPR029017">
    <property type="entry name" value="Enolase-like_N"/>
</dbReference>
<name>A0A9X3MYV1_9ACTN</name>
<evidence type="ECO:0000313" key="3">
    <source>
        <dbReference type="Proteomes" id="UP001149140"/>
    </source>
</evidence>
<evidence type="ECO:0008006" key="4">
    <source>
        <dbReference type="Google" id="ProtNLM"/>
    </source>
</evidence>